<evidence type="ECO:0000313" key="3">
    <source>
        <dbReference type="EMBL" id="GAA2808364.1"/>
    </source>
</evidence>
<name>A0ABN3VIH0_9PSEU</name>
<dbReference type="Proteomes" id="UP001500979">
    <property type="component" value="Unassembled WGS sequence"/>
</dbReference>
<keyword evidence="2" id="KW-1133">Transmembrane helix</keyword>
<reference evidence="3 4" key="1">
    <citation type="journal article" date="2019" name="Int. J. Syst. Evol. Microbiol.">
        <title>The Global Catalogue of Microorganisms (GCM) 10K type strain sequencing project: providing services to taxonomists for standard genome sequencing and annotation.</title>
        <authorList>
            <consortium name="The Broad Institute Genomics Platform"/>
            <consortium name="The Broad Institute Genome Sequencing Center for Infectious Disease"/>
            <person name="Wu L."/>
            <person name="Ma J."/>
        </authorList>
    </citation>
    <scope>NUCLEOTIDE SEQUENCE [LARGE SCALE GENOMIC DNA]</scope>
    <source>
        <strain evidence="3 4">JCM 9383</strain>
    </source>
</reference>
<dbReference type="EMBL" id="BAAAUX010000020">
    <property type="protein sequence ID" value="GAA2808364.1"/>
    <property type="molecule type" value="Genomic_DNA"/>
</dbReference>
<feature type="region of interest" description="Disordered" evidence="1">
    <location>
        <begin position="1"/>
        <end position="51"/>
    </location>
</feature>
<comment type="caution">
    <text evidence="3">The sequence shown here is derived from an EMBL/GenBank/DDBJ whole genome shotgun (WGS) entry which is preliminary data.</text>
</comment>
<gene>
    <name evidence="3" type="ORF">GCM10010470_49510</name>
</gene>
<protein>
    <submittedName>
        <fullName evidence="3">Uncharacterized protein</fullName>
    </submittedName>
</protein>
<organism evidence="3 4">
    <name type="scientific">Saccharopolyspora taberi</name>
    <dbReference type="NCBI Taxonomy" id="60895"/>
    <lineage>
        <taxon>Bacteria</taxon>
        <taxon>Bacillati</taxon>
        <taxon>Actinomycetota</taxon>
        <taxon>Actinomycetes</taxon>
        <taxon>Pseudonocardiales</taxon>
        <taxon>Pseudonocardiaceae</taxon>
        <taxon>Saccharopolyspora</taxon>
    </lineage>
</organism>
<proteinExistence type="predicted"/>
<accession>A0ABN3VIH0</accession>
<keyword evidence="2" id="KW-0812">Transmembrane</keyword>
<keyword evidence="4" id="KW-1185">Reference proteome</keyword>
<evidence type="ECO:0000313" key="4">
    <source>
        <dbReference type="Proteomes" id="UP001500979"/>
    </source>
</evidence>
<keyword evidence="2" id="KW-0472">Membrane</keyword>
<dbReference type="RefSeq" id="WP_344683576.1">
    <property type="nucleotide sequence ID" value="NZ_BAAAUX010000020.1"/>
</dbReference>
<evidence type="ECO:0000256" key="1">
    <source>
        <dbReference type="SAM" id="MobiDB-lite"/>
    </source>
</evidence>
<feature type="transmembrane region" description="Helical" evidence="2">
    <location>
        <begin position="75"/>
        <end position="98"/>
    </location>
</feature>
<sequence>MRSGRTVGWTGQIDWPPAPAAPRHGRHRKSAPGGTWTPAAPPRPDPLTDTSAGLRKFDLGMVPASVTPPATWRRAAWFAVASSAAALGGLLLATSALVGDSADVRGAAARDSPAVDPYYLSGDPTRPRARSTGWVQALSTPSHPQETRAVAGEYAGRPSISDPLILLATPDPETISRRTQQYYAAIGSGDLQSAFRMTIGQLRHEGVPAFAERYADVATLDLVEVRHVPARALCTLRLTRGDGAVLVQQRELRFTTGDQPRIHSDEVMP</sequence>
<evidence type="ECO:0000256" key="2">
    <source>
        <dbReference type="SAM" id="Phobius"/>
    </source>
</evidence>